<accession>N8Z803</accession>
<organism evidence="1 2">
    <name type="scientific">Acinetobacter schindleri CIP 107287</name>
    <dbReference type="NCBI Taxonomy" id="1217988"/>
    <lineage>
        <taxon>Bacteria</taxon>
        <taxon>Pseudomonadati</taxon>
        <taxon>Pseudomonadota</taxon>
        <taxon>Gammaproteobacteria</taxon>
        <taxon>Moraxellales</taxon>
        <taxon>Moraxellaceae</taxon>
        <taxon>Acinetobacter</taxon>
    </lineage>
</organism>
<sequence>MAPKASLSLLFKAVIEEVRDTFPLFKDIDGDNQFDFELFGGAYHVIYDALYVIIYNAAKHGKPTSHLEKFYTIDPSNYKIIVSVSSDIKDSDNEDYINSRLQVDQEMDIDNAQLSEDRSGIKKLYHLMKYDNNFVIEKIECSNRKVNIIFSYKVLHNV</sequence>
<dbReference type="EMBL" id="APPQ01000020">
    <property type="protein sequence ID" value="ENV45212.1"/>
    <property type="molecule type" value="Genomic_DNA"/>
</dbReference>
<dbReference type="PATRIC" id="fig|1217988.3.peg.850"/>
<protein>
    <recommendedName>
        <fullName evidence="3">Histidine kinase/HSP90-like ATPase domain-containing protein</fullName>
    </recommendedName>
</protein>
<dbReference type="AlphaFoldDB" id="N8Z803"/>
<reference evidence="1 2" key="1">
    <citation type="submission" date="2013-02" db="EMBL/GenBank/DDBJ databases">
        <title>The Genome Sequence of Acinetobacter schindleri CIP 107287.</title>
        <authorList>
            <consortium name="The Broad Institute Genome Sequencing Platform"/>
            <consortium name="The Broad Institute Genome Sequencing Center for Infectious Disease"/>
            <person name="Cerqueira G."/>
            <person name="Feldgarden M."/>
            <person name="Courvalin P."/>
            <person name="Perichon B."/>
            <person name="Grillot-Courvalin C."/>
            <person name="Clermont D."/>
            <person name="Rocha E."/>
            <person name="Yoon E.-J."/>
            <person name="Nemec A."/>
            <person name="Walker B."/>
            <person name="Young S.K."/>
            <person name="Zeng Q."/>
            <person name="Gargeya S."/>
            <person name="Fitzgerald M."/>
            <person name="Haas B."/>
            <person name="Abouelleil A."/>
            <person name="Alvarado L."/>
            <person name="Arachchi H.M."/>
            <person name="Berlin A.M."/>
            <person name="Chapman S.B."/>
            <person name="Dewar J."/>
            <person name="Goldberg J."/>
            <person name="Griggs A."/>
            <person name="Gujja S."/>
            <person name="Hansen M."/>
            <person name="Howarth C."/>
            <person name="Imamovic A."/>
            <person name="Larimer J."/>
            <person name="McCowan C."/>
            <person name="Murphy C."/>
            <person name="Neiman D."/>
            <person name="Pearson M."/>
            <person name="Priest M."/>
            <person name="Roberts A."/>
            <person name="Saif S."/>
            <person name="Shea T."/>
            <person name="Sisk P."/>
            <person name="Sykes S."/>
            <person name="Wortman J."/>
            <person name="Nusbaum C."/>
            <person name="Birren B."/>
        </authorList>
    </citation>
    <scope>NUCLEOTIDE SEQUENCE [LARGE SCALE GENOMIC DNA]</scope>
    <source>
        <strain evidence="1 2">CIP 107287</strain>
    </source>
</reference>
<dbReference type="Proteomes" id="UP000018440">
    <property type="component" value="Unassembled WGS sequence"/>
</dbReference>
<proteinExistence type="predicted"/>
<evidence type="ECO:0000313" key="2">
    <source>
        <dbReference type="Proteomes" id="UP000018440"/>
    </source>
</evidence>
<name>N8Z803_9GAMM</name>
<gene>
    <name evidence="1" type="ORF">F955_00882</name>
</gene>
<comment type="caution">
    <text evidence="1">The sequence shown here is derived from an EMBL/GenBank/DDBJ whole genome shotgun (WGS) entry which is preliminary data.</text>
</comment>
<dbReference type="HOGENOM" id="CLU_1665665_0_0_6"/>
<dbReference type="RefSeq" id="WP_004891444.1">
    <property type="nucleotide sequence ID" value="NZ_KB849575.1"/>
</dbReference>
<evidence type="ECO:0000313" key="1">
    <source>
        <dbReference type="EMBL" id="ENV45212.1"/>
    </source>
</evidence>
<evidence type="ECO:0008006" key="3">
    <source>
        <dbReference type="Google" id="ProtNLM"/>
    </source>
</evidence>